<evidence type="ECO:0000313" key="3">
    <source>
        <dbReference type="EMBL" id="POM66813.1"/>
    </source>
</evidence>
<dbReference type="Gene3D" id="2.40.50.40">
    <property type="match status" value="1"/>
</dbReference>
<feature type="region of interest" description="Disordered" evidence="1">
    <location>
        <begin position="108"/>
        <end position="166"/>
    </location>
</feature>
<evidence type="ECO:0000256" key="1">
    <source>
        <dbReference type="SAM" id="MobiDB-lite"/>
    </source>
</evidence>
<feature type="region of interest" description="Disordered" evidence="1">
    <location>
        <begin position="1"/>
        <end position="49"/>
    </location>
</feature>
<reference evidence="3 4" key="1">
    <citation type="journal article" date="2017" name="Genome Biol. Evol.">
        <title>Phytophthora megakarya and P. palmivora, closely related causal agents of cacao black pod rot, underwent increases in genome sizes and gene numbers by different mechanisms.</title>
        <authorList>
            <person name="Ali S.S."/>
            <person name="Shao J."/>
            <person name="Lary D.J."/>
            <person name="Kronmiller B."/>
            <person name="Shen D."/>
            <person name="Strem M.D."/>
            <person name="Amoako-Attah I."/>
            <person name="Akrofi A.Y."/>
            <person name="Begoude B.A."/>
            <person name="Ten Hoopen G.M."/>
            <person name="Coulibaly K."/>
            <person name="Kebe B.I."/>
            <person name="Melnick R.L."/>
            <person name="Guiltinan M.J."/>
            <person name="Tyler B.M."/>
            <person name="Meinhardt L.W."/>
            <person name="Bailey B.A."/>
        </authorList>
    </citation>
    <scope>NUCLEOTIDE SEQUENCE [LARGE SCALE GENOMIC DNA]</scope>
    <source>
        <strain evidence="4">sbr112.9</strain>
    </source>
</reference>
<protein>
    <recommendedName>
        <fullName evidence="2">Chromo domain-containing protein</fullName>
    </recommendedName>
</protein>
<dbReference type="Proteomes" id="UP000237271">
    <property type="component" value="Unassembled WGS sequence"/>
</dbReference>
<accession>A0A2P4XMN6</accession>
<organism evidence="3 4">
    <name type="scientific">Phytophthora palmivora</name>
    <dbReference type="NCBI Taxonomy" id="4796"/>
    <lineage>
        <taxon>Eukaryota</taxon>
        <taxon>Sar</taxon>
        <taxon>Stramenopiles</taxon>
        <taxon>Oomycota</taxon>
        <taxon>Peronosporomycetes</taxon>
        <taxon>Peronosporales</taxon>
        <taxon>Peronosporaceae</taxon>
        <taxon>Phytophthora</taxon>
    </lineage>
</organism>
<comment type="caution">
    <text evidence="3">The sequence shown here is derived from an EMBL/GenBank/DDBJ whole genome shotgun (WGS) entry which is preliminary data.</text>
</comment>
<feature type="compositionally biased region" description="Basic residues" evidence="1">
    <location>
        <begin position="17"/>
        <end position="30"/>
    </location>
</feature>
<dbReference type="EMBL" id="NCKW01009527">
    <property type="protein sequence ID" value="POM66813.1"/>
    <property type="molecule type" value="Genomic_DNA"/>
</dbReference>
<sequence>MFEHGLSSSEEEEFKPPVRRRGRRNPRRPRTPPCDSVQTDSLGPDEERYGCTPVRTGLRVACPPRNAAVIAKLPELSRKHFLRDLKLGEIDQFCVIVVDDATSIEAGAVDAEDPASDGRTRPKGAESKSAREARYAAQSLPALEASGNPSADTSYRDSVHGTDPSLVNGVITRSAVRDTSRGMCTRSATVAAPDNTTKAPTHQSNIAAWTSRTLINPSMSRRAVEYHDTAGAAPGTAPPSANFDPNPESQPLDTAAVHEFTQRRQTIVRYVRDAIAMAVDCQKENADRRGRKNMEKFAVGDRVLLSTAGIQPTLVTNLGANKLAPQYIGPFKVLKVLGTDLPFERDGPAPLVNSAGNIRHIVEAIQQHDDSRAAPRKGRGARRRVETVPAHRQYLVRWPGPMPDSWEPREDLLADVPDCVAAYETSVASVTSSLNGAITKRQPRVSRLARFKLPEKHGSGLLVPPFNERGPRAIQGLHGHGPDRRGRFAAC</sequence>
<feature type="domain" description="Chromo" evidence="2">
    <location>
        <begin position="360"/>
        <end position="435"/>
    </location>
</feature>
<dbReference type="InterPro" id="IPR016197">
    <property type="entry name" value="Chromo-like_dom_sf"/>
</dbReference>
<dbReference type="AlphaFoldDB" id="A0A2P4XMN6"/>
<dbReference type="InterPro" id="IPR000953">
    <property type="entry name" value="Chromo/chromo_shadow_dom"/>
</dbReference>
<gene>
    <name evidence="3" type="ORF">PHPALM_17272</name>
</gene>
<evidence type="ECO:0000313" key="4">
    <source>
        <dbReference type="Proteomes" id="UP000237271"/>
    </source>
</evidence>
<evidence type="ECO:0000259" key="2">
    <source>
        <dbReference type="PROSITE" id="PS50013"/>
    </source>
</evidence>
<dbReference type="CDD" id="cd00024">
    <property type="entry name" value="CD_CSD"/>
    <property type="match status" value="1"/>
</dbReference>
<dbReference type="PROSITE" id="PS50013">
    <property type="entry name" value="CHROMO_2"/>
    <property type="match status" value="1"/>
</dbReference>
<dbReference type="SUPFAM" id="SSF54160">
    <property type="entry name" value="Chromo domain-like"/>
    <property type="match status" value="1"/>
</dbReference>
<name>A0A2P4XMN6_9STRA</name>
<keyword evidence="4" id="KW-1185">Reference proteome</keyword>
<proteinExistence type="predicted"/>
<feature type="compositionally biased region" description="Basic and acidic residues" evidence="1">
    <location>
        <begin position="116"/>
        <end position="134"/>
    </location>
</feature>